<dbReference type="STRING" id="60547.GCA_000751215_05719"/>
<name>A0A069PD86_9BURK</name>
<protein>
    <submittedName>
        <fullName evidence="5">ABC transporter substrate-binding protein</fullName>
    </submittedName>
</protein>
<keyword evidence="6" id="KW-1185">Reference proteome</keyword>
<comment type="similarity">
    <text evidence="2">Belongs to the bacterial solute-binding protein 2 family.</text>
</comment>
<sequence length="318" mass="34151">MSRKWSLAALSAALLVSAVSTAHAADKKHLYFVANGAVDFWKLAEAGMRKAQAELPNYTLEMKYPEQSSAAVQDRLLDDLVANGAAGIILSSVDPKTQTDELNKVAGQTLLVTTDGDAPDTRRAFYLGSSNIDAGKQAAQILIKAMPNGGKCVAFAGLPGADNAVQRLKGLREGLQNMKITIDSVRSDEMDQARAQSNAADILTARKDVNCMIGVFAYNTPQIVLALQQSGRAGKVTVVGFDNDQGTLNGIKQGVVAGTVVQQPYQWGYLGTKYMARYVEGDTSFIPKDHKIIVPTQIIDKSNVDAFVAQVKAWMAKK</sequence>
<dbReference type="InterPro" id="IPR025997">
    <property type="entry name" value="SBP_2_dom"/>
</dbReference>
<dbReference type="Pfam" id="PF13407">
    <property type="entry name" value="Peripla_BP_4"/>
    <property type="match status" value="1"/>
</dbReference>
<reference evidence="5 6" key="1">
    <citation type="submission" date="2014-03" db="EMBL/GenBank/DDBJ databases">
        <title>Draft Genome Sequences of Four Burkholderia Strains.</title>
        <authorList>
            <person name="Liu X.Y."/>
            <person name="Li C.X."/>
            <person name="Xu J.H."/>
        </authorList>
    </citation>
    <scope>NUCLEOTIDE SEQUENCE [LARGE SCALE GENOMIC DNA]</scope>
    <source>
        <strain evidence="5 6">DSM 50014</strain>
    </source>
</reference>
<dbReference type="InterPro" id="IPR028082">
    <property type="entry name" value="Peripla_BP_I"/>
</dbReference>
<keyword evidence="3" id="KW-0732">Signal</keyword>
<dbReference type="RefSeq" id="WP_035938248.1">
    <property type="nucleotide sequence ID" value="NZ_CADFFX010000053.1"/>
</dbReference>
<dbReference type="InterPro" id="IPR050555">
    <property type="entry name" value="Bact_Solute-Bind_Prot2"/>
</dbReference>
<dbReference type="CDD" id="cd06314">
    <property type="entry name" value="PBP1_tmGBP"/>
    <property type="match status" value="1"/>
</dbReference>
<feature type="domain" description="Periplasmic binding protein" evidence="4">
    <location>
        <begin position="37"/>
        <end position="282"/>
    </location>
</feature>
<dbReference type="Gene3D" id="3.40.50.2300">
    <property type="match status" value="2"/>
</dbReference>
<feature type="chain" id="PRO_5007372033" evidence="3">
    <location>
        <begin position="25"/>
        <end position="318"/>
    </location>
</feature>
<dbReference type="PANTHER" id="PTHR30036">
    <property type="entry name" value="D-XYLOSE-BINDING PERIPLASMIC PROTEIN"/>
    <property type="match status" value="1"/>
</dbReference>
<gene>
    <name evidence="5" type="ORF">BG61_39260</name>
</gene>
<feature type="signal peptide" evidence="3">
    <location>
        <begin position="1"/>
        <end position="24"/>
    </location>
</feature>
<accession>A0A069PD86</accession>
<dbReference type="AlphaFoldDB" id="A0A069PD86"/>
<dbReference type="PANTHER" id="PTHR30036:SF7">
    <property type="entry name" value="ABC TRANSPORTER PERIPLASMIC-BINDING PROTEIN YPHF"/>
    <property type="match status" value="1"/>
</dbReference>
<comment type="caution">
    <text evidence="5">The sequence shown here is derived from an EMBL/GenBank/DDBJ whole genome shotgun (WGS) entry which is preliminary data.</text>
</comment>
<dbReference type="Proteomes" id="UP000027466">
    <property type="component" value="Unassembled WGS sequence"/>
</dbReference>
<evidence type="ECO:0000256" key="2">
    <source>
        <dbReference type="ARBA" id="ARBA00007639"/>
    </source>
</evidence>
<evidence type="ECO:0000256" key="3">
    <source>
        <dbReference type="SAM" id="SignalP"/>
    </source>
</evidence>
<evidence type="ECO:0000256" key="1">
    <source>
        <dbReference type="ARBA" id="ARBA00004418"/>
    </source>
</evidence>
<evidence type="ECO:0000313" key="5">
    <source>
        <dbReference type="EMBL" id="KDR38570.1"/>
    </source>
</evidence>
<evidence type="ECO:0000259" key="4">
    <source>
        <dbReference type="Pfam" id="PF13407"/>
    </source>
</evidence>
<dbReference type="GO" id="GO:0030288">
    <property type="term" value="C:outer membrane-bounded periplasmic space"/>
    <property type="evidence" value="ECO:0007669"/>
    <property type="project" value="TreeGrafter"/>
</dbReference>
<organism evidence="5 6">
    <name type="scientific">Caballeronia glathei</name>
    <dbReference type="NCBI Taxonomy" id="60547"/>
    <lineage>
        <taxon>Bacteria</taxon>
        <taxon>Pseudomonadati</taxon>
        <taxon>Pseudomonadota</taxon>
        <taxon>Betaproteobacteria</taxon>
        <taxon>Burkholderiales</taxon>
        <taxon>Burkholderiaceae</taxon>
        <taxon>Caballeronia</taxon>
    </lineage>
</organism>
<proteinExistence type="inferred from homology"/>
<dbReference type="EMBL" id="JFHC01000084">
    <property type="protein sequence ID" value="KDR38570.1"/>
    <property type="molecule type" value="Genomic_DNA"/>
</dbReference>
<dbReference type="SUPFAM" id="SSF53822">
    <property type="entry name" value="Periplasmic binding protein-like I"/>
    <property type="match status" value="1"/>
</dbReference>
<evidence type="ECO:0000313" key="6">
    <source>
        <dbReference type="Proteomes" id="UP000027466"/>
    </source>
</evidence>
<dbReference type="GO" id="GO:0030246">
    <property type="term" value="F:carbohydrate binding"/>
    <property type="evidence" value="ECO:0007669"/>
    <property type="project" value="TreeGrafter"/>
</dbReference>
<comment type="subcellular location">
    <subcellularLocation>
        <location evidence="1">Periplasm</location>
    </subcellularLocation>
</comment>